<gene>
    <name evidence="3" type="ORF">CORT_0G02970</name>
</gene>
<evidence type="ECO:0000256" key="1">
    <source>
        <dbReference type="ARBA" id="ARBA00008848"/>
    </source>
</evidence>
<evidence type="ECO:0000313" key="4">
    <source>
        <dbReference type="Proteomes" id="UP000005018"/>
    </source>
</evidence>
<feature type="domain" description="C-CAP/cofactor C-like" evidence="2">
    <location>
        <begin position="78"/>
        <end position="242"/>
    </location>
</feature>
<dbReference type="eggNOG" id="ENOG502T1DX">
    <property type="taxonomic scope" value="Eukaryota"/>
</dbReference>
<dbReference type="GeneID" id="14542160"/>
<dbReference type="Gene3D" id="2.160.20.70">
    <property type="match status" value="1"/>
</dbReference>
<dbReference type="HOGENOM" id="CLU_086432_0_0_1"/>
<name>H8X9Z8_CANO9</name>
<dbReference type="Proteomes" id="UP000005018">
    <property type="component" value="Chromosome 7"/>
</dbReference>
<reference evidence="3 4" key="1">
    <citation type="journal article" date="2012" name="PLoS ONE">
        <title>Sequence and analysis of the genome of the pathogenic yeast Candida orthopsilosis.</title>
        <authorList>
            <person name="Riccombeni A."/>
            <person name="Vidanes G."/>
            <person name="Proux-Wera E."/>
            <person name="Wolfe K.H."/>
            <person name="Butler G."/>
        </authorList>
    </citation>
    <scope>NUCLEOTIDE SEQUENCE [LARGE SCALE GENOMIC DNA]</scope>
    <source>
        <strain evidence="3 4">Co 90-125</strain>
    </source>
</reference>
<dbReference type="PROSITE" id="PS51329">
    <property type="entry name" value="C_CAP_COFACTOR_C"/>
    <property type="match status" value="1"/>
</dbReference>
<keyword evidence="4" id="KW-1185">Reference proteome</keyword>
<dbReference type="OrthoDB" id="194775at2759"/>
<evidence type="ECO:0000313" key="3">
    <source>
        <dbReference type="EMBL" id="CCG24975.1"/>
    </source>
</evidence>
<dbReference type="KEGG" id="cot:CORT_0G02970"/>
<proteinExistence type="inferred from homology"/>
<organism evidence="3 4">
    <name type="scientific">Candida orthopsilosis (strain 90-125)</name>
    <name type="common">Yeast</name>
    <dbReference type="NCBI Taxonomy" id="1136231"/>
    <lineage>
        <taxon>Eukaryota</taxon>
        <taxon>Fungi</taxon>
        <taxon>Dikarya</taxon>
        <taxon>Ascomycota</taxon>
        <taxon>Saccharomycotina</taxon>
        <taxon>Pichiomycetes</taxon>
        <taxon>Debaryomycetaceae</taxon>
        <taxon>Candida/Lodderomyces clade</taxon>
        <taxon>Candida</taxon>
    </lineage>
</organism>
<dbReference type="AlphaFoldDB" id="H8X9Z8"/>
<accession>H8X9Z8</accession>
<dbReference type="RefSeq" id="XP_003871100.1">
    <property type="nucleotide sequence ID" value="XM_003871051.1"/>
</dbReference>
<protein>
    <recommendedName>
        <fullName evidence="2">C-CAP/cofactor C-like domain-containing protein</fullName>
    </recommendedName>
</protein>
<dbReference type="Pfam" id="PF07986">
    <property type="entry name" value="TBCC"/>
    <property type="match status" value="1"/>
</dbReference>
<sequence>MDRSTFNKMRVDIITSTSLDQLQQIQYQLQDLIEIQRPDTGYSKKLESENVKSILKLIQSKQNQLSRVNFKFLGEPQPPTHINKSKQDKEVLSNFHSNSITVLEQDYKLSSDHIYVSRFSNSILSVESQSINLQNGEGSICYLRSTGPVFVHNATNCIFVISCHQVRLHKITDSIVIAENRHKGNPIIIENCSRLLINDVDVDDFNHPSKSTKSPNYDTLSSEEVVRIRGESRETNLSNLTISVSSLLHSRSA</sequence>
<dbReference type="InterPro" id="IPR012945">
    <property type="entry name" value="Tubulin-bd_cofactor_C_dom"/>
</dbReference>
<dbReference type="EMBL" id="HE681725">
    <property type="protein sequence ID" value="CCG24975.1"/>
    <property type="molecule type" value="Genomic_DNA"/>
</dbReference>
<comment type="similarity">
    <text evidence="1">Belongs to the TBCC family.</text>
</comment>
<dbReference type="InterPro" id="IPR017901">
    <property type="entry name" value="C-CAP_CF_C-like"/>
</dbReference>
<evidence type="ECO:0000259" key="2">
    <source>
        <dbReference type="PROSITE" id="PS51329"/>
    </source>
</evidence>
<dbReference type="InterPro" id="IPR016098">
    <property type="entry name" value="CAP/MinC_C"/>
</dbReference>